<protein>
    <submittedName>
        <fullName evidence="1">9822_t:CDS:1</fullName>
    </submittedName>
</protein>
<comment type="caution">
    <text evidence="1">The sequence shown here is derived from an EMBL/GenBank/DDBJ whole genome shotgun (WGS) entry which is preliminary data.</text>
</comment>
<dbReference type="Proteomes" id="UP000789739">
    <property type="component" value="Unassembled WGS sequence"/>
</dbReference>
<name>A0A9N9E949_9GLOM</name>
<proteinExistence type="predicted"/>
<dbReference type="OrthoDB" id="5595157at2759"/>
<evidence type="ECO:0000313" key="1">
    <source>
        <dbReference type="EMBL" id="CAG8669282.1"/>
    </source>
</evidence>
<gene>
    <name evidence="1" type="ORF">PBRASI_LOCUS11216</name>
</gene>
<sequence length="241" mass="27929">MNGVGDLVRKHYQKYTEALFDLDSRQMLCVIAPELLGSEFKDTPKTLVLSSTYTWEMLEKYGAISLYGPHRSCVEMPYMLLQVYLHEFVQTNNSIIKFIHSLNELTGESHFRQNEKCDIAVIVLQLFQWHFNNPNYTCLRLKDLFLTLEGIAAHTYVNLPDAIQNVGHLDHWPKILARHFDPQKDLEEGAYIGAGNDEFADSWVVFRREDKKGVIVLAIESKHHATTERLTAEYFNVHKKK</sequence>
<dbReference type="EMBL" id="CAJVPI010004650">
    <property type="protein sequence ID" value="CAG8669282.1"/>
    <property type="molecule type" value="Genomic_DNA"/>
</dbReference>
<feature type="non-terminal residue" evidence="1">
    <location>
        <position position="241"/>
    </location>
</feature>
<dbReference type="AlphaFoldDB" id="A0A9N9E949"/>
<reference evidence="1" key="1">
    <citation type="submission" date="2021-06" db="EMBL/GenBank/DDBJ databases">
        <authorList>
            <person name="Kallberg Y."/>
            <person name="Tangrot J."/>
            <person name="Rosling A."/>
        </authorList>
    </citation>
    <scope>NUCLEOTIDE SEQUENCE</scope>
    <source>
        <strain evidence="1">BR232B</strain>
    </source>
</reference>
<keyword evidence="2" id="KW-1185">Reference proteome</keyword>
<evidence type="ECO:0000313" key="2">
    <source>
        <dbReference type="Proteomes" id="UP000789739"/>
    </source>
</evidence>
<organism evidence="1 2">
    <name type="scientific">Paraglomus brasilianum</name>
    <dbReference type="NCBI Taxonomy" id="144538"/>
    <lineage>
        <taxon>Eukaryota</taxon>
        <taxon>Fungi</taxon>
        <taxon>Fungi incertae sedis</taxon>
        <taxon>Mucoromycota</taxon>
        <taxon>Glomeromycotina</taxon>
        <taxon>Glomeromycetes</taxon>
        <taxon>Paraglomerales</taxon>
        <taxon>Paraglomeraceae</taxon>
        <taxon>Paraglomus</taxon>
    </lineage>
</organism>
<accession>A0A9N9E949</accession>